<dbReference type="AlphaFoldDB" id="A0A2P2QPF9"/>
<accession>A0A2P2QPF9</accession>
<dbReference type="EMBL" id="GGEC01088354">
    <property type="protein sequence ID" value="MBX68838.1"/>
    <property type="molecule type" value="Transcribed_RNA"/>
</dbReference>
<reference evidence="1" key="1">
    <citation type="submission" date="2018-02" db="EMBL/GenBank/DDBJ databases">
        <title>Rhizophora mucronata_Transcriptome.</title>
        <authorList>
            <person name="Meera S.P."/>
            <person name="Sreeshan A."/>
            <person name="Augustine A."/>
        </authorList>
    </citation>
    <scope>NUCLEOTIDE SEQUENCE</scope>
    <source>
        <tissue evidence="1">Leaf</tissue>
    </source>
</reference>
<organism evidence="1">
    <name type="scientific">Rhizophora mucronata</name>
    <name type="common">Asiatic mangrove</name>
    <dbReference type="NCBI Taxonomy" id="61149"/>
    <lineage>
        <taxon>Eukaryota</taxon>
        <taxon>Viridiplantae</taxon>
        <taxon>Streptophyta</taxon>
        <taxon>Embryophyta</taxon>
        <taxon>Tracheophyta</taxon>
        <taxon>Spermatophyta</taxon>
        <taxon>Magnoliopsida</taxon>
        <taxon>eudicotyledons</taxon>
        <taxon>Gunneridae</taxon>
        <taxon>Pentapetalae</taxon>
        <taxon>rosids</taxon>
        <taxon>fabids</taxon>
        <taxon>Malpighiales</taxon>
        <taxon>Rhizophoraceae</taxon>
        <taxon>Rhizophora</taxon>
    </lineage>
</organism>
<sequence>MFTFYMITATNLTTDNGNALDNQSKGKALLPSFISLAKFHKINNRAECEIPLSCIPYS</sequence>
<protein>
    <submittedName>
        <fullName evidence="1">Uncharacterized protein</fullName>
    </submittedName>
</protein>
<proteinExistence type="predicted"/>
<evidence type="ECO:0000313" key="1">
    <source>
        <dbReference type="EMBL" id="MBX68838.1"/>
    </source>
</evidence>
<name>A0A2P2QPF9_RHIMU</name>